<dbReference type="AlphaFoldDB" id="A0A157KMG6"/>
<keyword evidence="9 11" id="KW-0030">Aminoacyl-tRNA synthetase</keyword>
<feature type="domain" description="DALR anticodon binding" evidence="13">
    <location>
        <begin position="444"/>
        <end position="561"/>
    </location>
</feature>
<dbReference type="EC" id="6.1.1.19" evidence="11"/>
<dbReference type="GO" id="GO:0004814">
    <property type="term" value="F:arginine-tRNA ligase activity"/>
    <property type="evidence" value="ECO:0007669"/>
    <property type="project" value="UniProtKB-UniRule"/>
</dbReference>
<dbReference type="PRINTS" id="PR01038">
    <property type="entry name" value="TRNASYNTHARG"/>
</dbReference>
<dbReference type="InterPro" id="IPR009080">
    <property type="entry name" value="tRNAsynth_Ia_anticodon-bd"/>
</dbReference>
<dbReference type="GO" id="GO:0006420">
    <property type="term" value="P:arginyl-tRNA aminoacylation"/>
    <property type="evidence" value="ECO:0007669"/>
    <property type="project" value="UniProtKB-UniRule"/>
</dbReference>
<evidence type="ECO:0000313" key="15">
    <source>
        <dbReference type="EMBL" id="SAH85336.1"/>
    </source>
</evidence>
<dbReference type="InterPro" id="IPR014729">
    <property type="entry name" value="Rossmann-like_a/b/a_fold"/>
</dbReference>
<evidence type="ECO:0000256" key="6">
    <source>
        <dbReference type="ARBA" id="ARBA00022741"/>
    </source>
</evidence>
<dbReference type="EMBL" id="FKBS01000006">
    <property type="protein sequence ID" value="SAH85336.1"/>
    <property type="molecule type" value="Genomic_DNA"/>
</dbReference>
<evidence type="ECO:0000256" key="3">
    <source>
        <dbReference type="ARBA" id="ARBA00011245"/>
    </source>
</evidence>
<dbReference type="OrthoDB" id="9803211at2"/>
<evidence type="ECO:0000259" key="14">
    <source>
        <dbReference type="SMART" id="SM01016"/>
    </source>
</evidence>
<reference evidence="15 16" key="1">
    <citation type="submission" date="2016-03" db="EMBL/GenBank/DDBJ databases">
        <authorList>
            <consortium name="Pathogen Informatics"/>
        </authorList>
    </citation>
    <scope>NUCLEOTIDE SEQUENCE [LARGE SCALE GENOMIC DNA]</scope>
    <source>
        <strain evidence="15 16">NCTC13364</strain>
    </source>
</reference>
<dbReference type="Pfam" id="PF03485">
    <property type="entry name" value="Arg_tRNA_synt_N"/>
    <property type="match status" value="1"/>
</dbReference>
<dbReference type="SUPFAM" id="SSF55190">
    <property type="entry name" value="Arginyl-tRNA synthetase (ArgRS), N-terminal 'additional' domain"/>
    <property type="match status" value="1"/>
</dbReference>
<keyword evidence="7 11" id="KW-0067">ATP-binding</keyword>
<dbReference type="GO" id="GO:0005737">
    <property type="term" value="C:cytoplasm"/>
    <property type="evidence" value="ECO:0007669"/>
    <property type="project" value="UniProtKB-SubCell"/>
</dbReference>
<dbReference type="Proteomes" id="UP000077037">
    <property type="component" value="Unassembled WGS sequence"/>
</dbReference>
<dbReference type="InterPro" id="IPR036695">
    <property type="entry name" value="Arg-tRNA-synth_N_sf"/>
</dbReference>
<dbReference type="InterPro" id="IPR005148">
    <property type="entry name" value="Arg-tRNA-synth_N"/>
</dbReference>
<comment type="subcellular location">
    <subcellularLocation>
        <location evidence="1 11">Cytoplasm</location>
    </subcellularLocation>
</comment>
<dbReference type="PANTHER" id="PTHR11956">
    <property type="entry name" value="ARGINYL-TRNA SYNTHETASE"/>
    <property type="match status" value="1"/>
</dbReference>
<dbReference type="GO" id="GO:0005524">
    <property type="term" value="F:ATP binding"/>
    <property type="evidence" value="ECO:0007669"/>
    <property type="project" value="UniProtKB-UniRule"/>
</dbReference>
<evidence type="ECO:0000313" key="16">
    <source>
        <dbReference type="Proteomes" id="UP000077037"/>
    </source>
</evidence>
<dbReference type="Gene3D" id="3.30.1360.70">
    <property type="entry name" value="Arginyl tRNA synthetase N-terminal domain"/>
    <property type="match status" value="1"/>
</dbReference>
<dbReference type="InterPro" id="IPR035684">
    <property type="entry name" value="ArgRS_core"/>
</dbReference>
<keyword evidence="8 11" id="KW-0648">Protein biosynthesis</keyword>
<proteinExistence type="inferred from homology"/>
<comment type="subunit">
    <text evidence="3 11">Monomer.</text>
</comment>
<evidence type="ECO:0000256" key="5">
    <source>
        <dbReference type="ARBA" id="ARBA00022598"/>
    </source>
</evidence>
<dbReference type="Pfam" id="PF05746">
    <property type="entry name" value="DALR_1"/>
    <property type="match status" value="1"/>
</dbReference>
<dbReference type="SMART" id="SM00836">
    <property type="entry name" value="DALR_1"/>
    <property type="match status" value="1"/>
</dbReference>
<evidence type="ECO:0000256" key="11">
    <source>
        <dbReference type="HAMAP-Rule" id="MF_00123"/>
    </source>
</evidence>
<comment type="similarity">
    <text evidence="2 11 12">Belongs to the class-I aminoacyl-tRNA synthetase family.</text>
</comment>
<dbReference type="CDD" id="cd00671">
    <property type="entry name" value="ArgRS_core"/>
    <property type="match status" value="1"/>
</dbReference>
<name>A0A157KMG6_9BORD</name>
<comment type="catalytic activity">
    <reaction evidence="10 11">
        <text>tRNA(Arg) + L-arginine + ATP = L-arginyl-tRNA(Arg) + AMP + diphosphate</text>
        <dbReference type="Rhea" id="RHEA:20301"/>
        <dbReference type="Rhea" id="RHEA-COMP:9658"/>
        <dbReference type="Rhea" id="RHEA-COMP:9673"/>
        <dbReference type="ChEBI" id="CHEBI:30616"/>
        <dbReference type="ChEBI" id="CHEBI:32682"/>
        <dbReference type="ChEBI" id="CHEBI:33019"/>
        <dbReference type="ChEBI" id="CHEBI:78442"/>
        <dbReference type="ChEBI" id="CHEBI:78513"/>
        <dbReference type="ChEBI" id="CHEBI:456215"/>
        <dbReference type="EC" id="6.1.1.19"/>
    </reaction>
</comment>
<keyword evidence="5 11" id="KW-0436">Ligase</keyword>
<accession>A0A157KMG6</accession>
<evidence type="ECO:0000256" key="10">
    <source>
        <dbReference type="ARBA" id="ARBA00049339"/>
    </source>
</evidence>
<evidence type="ECO:0000259" key="13">
    <source>
        <dbReference type="SMART" id="SM00836"/>
    </source>
</evidence>
<dbReference type="FunFam" id="3.40.50.620:FF:000062">
    <property type="entry name" value="Arginine--tRNA ligase"/>
    <property type="match status" value="1"/>
</dbReference>
<gene>
    <name evidence="11 15" type="primary">argS</name>
    <name evidence="15" type="ORF">SAMEA1982600_00403</name>
</gene>
<dbReference type="PROSITE" id="PS00178">
    <property type="entry name" value="AA_TRNA_LIGASE_I"/>
    <property type="match status" value="1"/>
</dbReference>
<protein>
    <recommendedName>
        <fullName evidence="11">Arginine--tRNA ligase</fullName>
        <ecNumber evidence="11">6.1.1.19</ecNumber>
    </recommendedName>
    <alternativeName>
        <fullName evidence="11">Arginyl-tRNA synthetase</fullName>
        <shortName evidence="11">ArgRS</shortName>
    </alternativeName>
</protein>
<dbReference type="SUPFAM" id="SSF47323">
    <property type="entry name" value="Anticodon-binding domain of a subclass of class I aminoacyl-tRNA synthetases"/>
    <property type="match status" value="1"/>
</dbReference>
<evidence type="ECO:0000256" key="8">
    <source>
        <dbReference type="ARBA" id="ARBA00022917"/>
    </source>
</evidence>
<dbReference type="PANTHER" id="PTHR11956:SF5">
    <property type="entry name" value="ARGININE--TRNA LIGASE, CYTOPLASMIC"/>
    <property type="match status" value="1"/>
</dbReference>
<dbReference type="HAMAP" id="MF_00123">
    <property type="entry name" value="Arg_tRNA_synth"/>
    <property type="match status" value="1"/>
</dbReference>
<keyword evidence="6 11" id="KW-0547">Nucleotide-binding</keyword>
<dbReference type="InterPro" id="IPR001278">
    <property type="entry name" value="Arg-tRNA-ligase"/>
</dbReference>
<evidence type="ECO:0000256" key="4">
    <source>
        <dbReference type="ARBA" id="ARBA00022490"/>
    </source>
</evidence>
<evidence type="ECO:0000256" key="2">
    <source>
        <dbReference type="ARBA" id="ARBA00005594"/>
    </source>
</evidence>
<dbReference type="RefSeq" id="WP_066407056.1">
    <property type="nucleotide sequence ID" value="NZ_FKBS01000006.1"/>
</dbReference>
<feature type="domain" description="Arginyl tRNA synthetase N-terminal" evidence="14">
    <location>
        <begin position="7"/>
        <end position="93"/>
    </location>
</feature>
<organism evidence="15 16">
    <name type="scientific">Bordetella ansorpii</name>
    <dbReference type="NCBI Taxonomy" id="288768"/>
    <lineage>
        <taxon>Bacteria</taxon>
        <taxon>Pseudomonadati</taxon>
        <taxon>Pseudomonadota</taxon>
        <taxon>Betaproteobacteria</taxon>
        <taxon>Burkholderiales</taxon>
        <taxon>Alcaligenaceae</taxon>
        <taxon>Bordetella</taxon>
    </lineage>
</organism>
<evidence type="ECO:0000256" key="1">
    <source>
        <dbReference type="ARBA" id="ARBA00004496"/>
    </source>
</evidence>
<evidence type="ECO:0000256" key="12">
    <source>
        <dbReference type="RuleBase" id="RU363038"/>
    </source>
</evidence>
<dbReference type="Pfam" id="PF00750">
    <property type="entry name" value="tRNA-synt_1d"/>
    <property type="match status" value="1"/>
</dbReference>
<dbReference type="InterPro" id="IPR001412">
    <property type="entry name" value="aa-tRNA-synth_I_CS"/>
</dbReference>
<dbReference type="InterPro" id="IPR008909">
    <property type="entry name" value="DALR_anticod-bd"/>
</dbReference>
<dbReference type="Gene3D" id="3.40.50.620">
    <property type="entry name" value="HUPs"/>
    <property type="match status" value="1"/>
</dbReference>
<dbReference type="SUPFAM" id="SSF52374">
    <property type="entry name" value="Nucleotidylyl transferase"/>
    <property type="match status" value="1"/>
</dbReference>
<feature type="short sequence motif" description="'HIGH' region" evidence="11">
    <location>
        <begin position="129"/>
        <end position="139"/>
    </location>
</feature>
<dbReference type="Gene3D" id="1.10.730.10">
    <property type="entry name" value="Isoleucyl-tRNA Synthetase, Domain 1"/>
    <property type="match status" value="1"/>
</dbReference>
<dbReference type="NCBIfam" id="TIGR00456">
    <property type="entry name" value="argS"/>
    <property type="match status" value="1"/>
</dbReference>
<evidence type="ECO:0000256" key="7">
    <source>
        <dbReference type="ARBA" id="ARBA00022840"/>
    </source>
</evidence>
<keyword evidence="4 11" id="KW-0963">Cytoplasm</keyword>
<dbReference type="SMART" id="SM01016">
    <property type="entry name" value="Arg_tRNA_synt_N"/>
    <property type="match status" value="1"/>
</dbReference>
<sequence length="565" mass="62279">MLLEQQRQLVSLIQAAVARALPDAQPNVQLERPKVAAHGDIACNVAMQLAKPAKRNPRELAQQIVDTLLAEPQARDLIESAEIAGPGFLNFRLTAAARQAVIAVVARQADQYGRAPRSNEKVLVEFVSANPTGPLHVGHARQAALGDAICRLFDASGHDVTREFYYNDAGNQIENLAISVQARARGIETDSADWPADGYKGDYIVDIARDFQAGATVQASDGEPVKASGNVDNLNDIRQFAVAYLRREQDLDLQAFGLSFDNYYLESSLYTSGRVEETVRALIAGGHTYEQEGALWLRTTELGTGDDKDRVMRKREGGYTYFVPDVAYHKAKWERGFHHAVNIQGSDHHGTVARVRAGLQGLEVGIPKDFPSYVLHKMVKVVRGGEEVKISKRAGSYVTMRDLIEWVGRDAVRFFLAQRRADTEFVFDIDLALSKSDENPVYYIQYAHARIRTVTANSGAEASAIAAADTTLLVAPTEFALMQRLAEFPQVVKLAAQELAPHHIAFWLRDCAADLHGWYGAERMLVDDQALRLARLRLADATRQVLANGLALLGVTAPDRLDRGE</sequence>
<evidence type="ECO:0000256" key="9">
    <source>
        <dbReference type="ARBA" id="ARBA00023146"/>
    </source>
</evidence>
<dbReference type="FunFam" id="1.10.730.10:FF:000008">
    <property type="entry name" value="Arginine--tRNA ligase"/>
    <property type="match status" value="1"/>
</dbReference>